<feature type="signal peptide" evidence="1">
    <location>
        <begin position="1"/>
        <end position="18"/>
    </location>
</feature>
<gene>
    <name evidence="2" type="ORF">L596_016693</name>
</gene>
<proteinExistence type="predicted"/>
<dbReference type="AlphaFoldDB" id="A0A4U5NJS2"/>
<sequence>MRTFSLLVAFATIRTVASYHPLRHTYHPDDWFLDIYKAIADESEQLQSELAQNMDRNSSEYLQLIEHWPISPKNLQWIRGYLFLVDGLDKLNPRFGHKMIASKLPKVDQFIDNYLQTTLDDGENGPIRTKAIRKYLKEQRREKAKARLHYDIVKTKEDAEEKGPNWFLWRYPPRFQKILFIY</sequence>
<evidence type="ECO:0000313" key="3">
    <source>
        <dbReference type="Proteomes" id="UP000298663"/>
    </source>
</evidence>
<organism evidence="2 3">
    <name type="scientific">Steinernema carpocapsae</name>
    <name type="common">Entomopathogenic nematode</name>
    <dbReference type="NCBI Taxonomy" id="34508"/>
    <lineage>
        <taxon>Eukaryota</taxon>
        <taxon>Metazoa</taxon>
        <taxon>Ecdysozoa</taxon>
        <taxon>Nematoda</taxon>
        <taxon>Chromadorea</taxon>
        <taxon>Rhabditida</taxon>
        <taxon>Tylenchina</taxon>
        <taxon>Panagrolaimomorpha</taxon>
        <taxon>Strongyloidoidea</taxon>
        <taxon>Steinernematidae</taxon>
        <taxon>Steinernema</taxon>
    </lineage>
</organism>
<keyword evidence="3" id="KW-1185">Reference proteome</keyword>
<reference evidence="2 3" key="1">
    <citation type="journal article" date="2015" name="Genome Biol.">
        <title>Comparative genomics of Steinernema reveals deeply conserved gene regulatory networks.</title>
        <authorList>
            <person name="Dillman A.R."/>
            <person name="Macchietto M."/>
            <person name="Porter C.F."/>
            <person name="Rogers A."/>
            <person name="Williams B."/>
            <person name="Antoshechkin I."/>
            <person name="Lee M.M."/>
            <person name="Goodwin Z."/>
            <person name="Lu X."/>
            <person name="Lewis E.E."/>
            <person name="Goodrich-Blair H."/>
            <person name="Stock S.P."/>
            <person name="Adams B.J."/>
            <person name="Sternberg P.W."/>
            <person name="Mortazavi A."/>
        </authorList>
    </citation>
    <scope>NUCLEOTIDE SEQUENCE [LARGE SCALE GENOMIC DNA]</scope>
    <source>
        <strain evidence="2 3">ALL</strain>
    </source>
</reference>
<evidence type="ECO:0000256" key="1">
    <source>
        <dbReference type="SAM" id="SignalP"/>
    </source>
</evidence>
<name>A0A4U5NJS2_STECR</name>
<dbReference type="EMBL" id="AZBU02000004">
    <property type="protein sequence ID" value="TKR83040.1"/>
    <property type="molecule type" value="Genomic_DNA"/>
</dbReference>
<keyword evidence="1" id="KW-0732">Signal</keyword>
<comment type="caution">
    <text evidence="2">The sequence shown here is derived from an EMBL/GenBank/DDBJ whole genome shotgun (WGS) entry which is preliminary data.</text>
</comment>
<feature type="chain" id="PRO_5020448297" evidence="1">
    <location>
        <begin position="19"/>
        <end position="182"/>
    </location>
</feature>
<dbReference type="Proteomes" id="UP000298663">
    <property type="component" value="Unassembled WGS sequence"/>
</dbReference>
<protein>
    <submittedName>
        <fullName evidence="2">Uncharacterized protein</fullName>
    </submittedName>
</protein>
<evidence type="ECO:0000313" key="2">
    <source>
        <dbReference type="EMBL" id="TKR83040.1"/>
    </source>
</evidence>
<accession>A0A4U5NJS2</accession>
<reference evidence="2 3" key="2">
    <citation type="journal article" date="2019" name="G3 (Bethesda)">
        <title>Hybrid Assembly of the Genome of the Entomopathogenic Nematode Steinernema carpocapsae Identifies the X-Chromosome.</title>
        <authorList>
            <person name="Serra L."/>
            <person name="Macchietto M."/>
            <person name="Macias-Munoz A."/>
            <person name="McGill C.J."/>
            <person name="Rodriguez I.M."/>
            <person name="Rodriguez B."/>
            <person name="Murad R."/>
            <person name="Mortazavi A."/>
        </authorList>
    </citation>
    <scope>NUCLEOTIDE SEQUENCE [LARGE SCALE GENOMIC DNA]</scope>
    <source>
        <strain evidence="2 3">ALL</strain>
    </source>
</reference>